<name>A0ABQ2F5T7_9MICO</name>
<keyword evidence="3" id="KW-1185">Reference proteome</keyword>
<proteinExistence type="predicted"/>
<evidence type="ECO:0008006" key="4">
    <source>
        <dbReference type="Google" id="ProtNLM"/>
    </source>
</evidence>
<keyword evidence="1" id="KW-1133">Transmembrane helix</keyword>
<feature type="transmembrane region" description="Helical" evidence="1">
    <location>
        <begin position="48"/>
        <end position="68"/>
    </location>
</feature>
<feature type="transmembrane region" description="Helical" evidence="1">
    <location>
        <begin position="89"/>
        <end position="109"/>
    </location>
</feature>
<feature type="transmembrane region" description="Helical" evidence="1">
    <location>
        <begin position="115"/>
        <end position="133"/>
    </location>
</feature>
<reference evidence="3" key="1">
    <citation type="journal article" date="2019" name="Int. J. Syst. Evol. Microbiol.">
        <title>The Global Catalogue of Microorganisms (GCM) 10K type strain sequencing project: providing services to taxonomists for standard genome sequencing and annotation.</title>
        <authorList>
            <consortium name="The Broad Institute Genomics Platform"/>
            <consortium name="The Broad Institute Genome Sequencing Center for Infectious Disease"/>
            <person name="Wu L."/>
            <person name="Ma J."/>
        </authorList>
    </citation>
    <scope>NUCLEOTIDE SEQUENCE [LARGE SCALE GENOMIC DNA]</scope>
    <source>
        <strain evidence="3">CGMCC 1.5362</strain>
    </source>
</reference>
<evidence type="ECO:0000256" key="1">
    <source>
        <dbReference type="SAM" id="Phobius"/>
    </source>
</evidence>
<feature type="transmembrane region" description="Helical" evidence="1">
    <location>
        <begin position="21"/>
        <end position="42"/>
    </location>
</feature>
<dbReference type="RefSeq" id="WP_022920463.1">
    <property type="nucleotide sequence ID" value="NZ_BMLB01000002.1"/>
</dbReference>
<organism evidence="2 3">
    <name type="scientific">Ornithinimicrobium pekingense</name>
    <dbReference type="NCBI Taxonomy" id="384677"/>
    <lineage>
        <taxon>Bacteria</taxon>
        <taxon>Bacillati</taxon>
        <taxon>Actinomycetota</taxon>
        <taxon>Actinomycetes</taxon>
        <taxon>Micrococcales</taxon>
        <taxon>Ornithinimicrobiaceae</taxon>
        <taxon>Ornithinimicrobium</taxon>
    </lineage>
</organism>
<gene>
    <name evidence="2" type="ORF">GCM10011509_10350</name>
</gene>
<sequence>MTHAHDARDGRSDPGYGPLSLLVASMAGGLVLLGAVLVLAGGRLAMPPAWMLLVVAAATAAAWIMVAFGPVPGTGAGGAPPAGVLQSLVLLRAALLEGPALVGLALGFVAEPTNLTIYVLAAVFALGGMWLFARPAAVRNRLQRISGSSTTVS</sequence>
<dbReference type="EMBL" id="BMLB01000002">
    <property type="protein sequence ID" value="GGK63869.1"/>
    <property type="molecule type" value="Genomic_DNA"/>
</dbReference>
<comment type="caution">
    <text evidence="2">The sequence shown here is derived from an EMBL/GenBank/DDBJ whole genome shotgun (WGS) entry which is preliminary data.</text>
</comment>
<dbReference type="Proteomes" id="UP000662111">
    <property type="component" value="Unassembled WGS sequence"/>
</dbReference>
<evidence type="ECO:0000313" key="3">
    <source>
        <dbReference type="Proteomes" id="UP000662111"/>
    </source>
</evidence>
<accession>A0ABQ2F5T7</accession>
<evidence type="ECO:0000313" key="2">
    <source>
        <dbReference type="EMBL" id="GGK63869.1"/>
    </source>
</evidence>
<protein>
    <recommendedName>
        <fullName evidence="4">MFS transporter</fullName>
    </recommendedName>
</protein>
<keyword evidence="1" id="KW-0812">Transmembrane</keyword>
<keyword evidence="1" id="KW-0472">Membrane</keyword>